<gene>
    <name evidence="1" type="ORF">AGLY_009018</name>
</gene>
<evidence type="ECO:0000313" key="2">
    <source>
        <dbReference type="Proteomes" id="UP000475862"/>
    </source>
</evidence>
<dbReference type="AlphaFoldDB" id="A0A6G0TL17"/>
<protein>
    <submittedName>
        <fullName evidence="1">Uncharacterized protein</fullName>
    </submittedName>
</protein>
<dbReference type="OrthoDB" id="10506339at2759"/>
<evidence type="ECO:0000313" key="1">
    <source>
        <dbReference type="EMBL" id="KAE9533669.1"/>
    </source>
</evidence>
<comment type="caution">
    <text evidence="1">The sequence shown here is derived from an EMBL/GenBank/DDBJ whole genome shotgun (WGS) entry which is preliminary data.</text>
</comment>
<name>A0A6G0TL17_APHGL</name>
<keyword evidence="2" id="KW-1185">Reference proteome</keyword>
<dbReference type="EMBL" id="VYZN01000032">
    <property type="protein sequence ID" value="KAE9533669.1"/>
    <property type="molecule type" value="Genomic_DNA"/>
</dbReference>
<accession>A0A6G0TL17</accession>
<organism evidence="1 2">
    <name type="scientific">Aphis glycines</name>
    <name type="common">Soybean aphid</name>
    <dbReference type="NCBI Taxonomy" id="307491"/>
    <lineage>
        <taxon>Eukaryota</taxon>
        <taxon>Metazoa</taxon>
        <taxon>Ecdysozoa</taxon>
        <taxon>Arthropoda</taxon>
        <taxon>Hexapoda</taxon>
        <taxon>Insecta</taxon>
        <taxon>Pterygota</taxon>
        <taxon>Neoptera</taxon>
        <taxon>Paraneoptera</taxon>
        <taxon>Hemiptera</taxon>
        <taxon>Sternorrhyncha</taxon>
        <taxon>Aphidomorpha</taxon>
        <taxon>Aphidoidea</taxon>
        <taxon>Aphididae</taxon>
        <taxon>Aphidini</taxon>
        <taxon>Aphis</taxon>
        <taxon>Aphis</taxon>
    </lineage>
</organism>
<reference evidence="1 2" key="1">
    <citation type="submission" date="2019-08" db="EMBL/GenBank/DDBJ databases">
        <title>The genome of the soybean aphid Biotype 1, its phylome, world population structure and adaptation to the North American continent.</title>
        <authorList>
            <person name="Giordano R."/>
            <person name="Donthu R.K."/>
            <person name="Hernandez A.G."/>
            <person name="Wright C.L."/>
            <person name="Zimin A.V."/>
        </authorList>
    </citation>
    <scope>NUCLEOTIDE SEQUENCE [LARGE SCALE GENOMIC DNA]</scope>
    <source>
        <tissue evidence="1">Whole aphids</tissue>
    </source>
</reference>
<sequence length="228" mass="26098">MLLSGECVSGFLELVELIVYDRGFCKDGETITLMTNNKLCMFVINTAELCRKDRDFYAVIIENRREINESSIAVSRIDASRIRPDVHRFHIEPQSGDLVVAHFNRAPVSNNYEYEFVPVEMSTINCSKDLTSQRKYSSTKFRVEINDPSPDQVITVNREKAQRRTFDLNGQAAHCPLRESQETNEFVGHLVNDTRPENEQSPNDLSDNREIVDDVNLFVINVVLVDPI</sequence>
<proteinExistence type="predicted"/>
<dbReference type="Proteomes" id="UP000475862">
    <property type="component" value="Unassembled WGS sequence"/>
</dbReference>